<proteinExistence type="predicted"/>
<keyword evidence="1" id="KW-1133">Transmembrane helix</keyword>
<gene>
    <name evidence="2" type="ORF">CGE01nite_18800</name>
</gene>
<accession>A0A4Y3KJP2</accession>
<evidence type="ECO:0000313" key="3">
    <source>
        <dbReference type="Proteomes" id="UP000320461"/>
    </source>
</evidence>
<reference evidence="2 3" key="1">
    <citation type="submission" date="2019-06" db="EMBL/GenBank/DDBJ databases">
        <title>Whole genome shotgun sequence of Cellulomonas gelida NBRC 3748.</title>
        <authorList>
            <person name="Hosoyama A."/>
            <person name="Uohara A."/>
            <person name="Ohji S."/>
            <person name="Ichikawa N."/>
        </authorList>
    </citation>
    <scope>NUCLEOTIDE SEQUENCE [LARGE SCALE GENOMIC DNA]</scope>
    <source>
        <strain evidence="2 3">NBRC 3748</strain>
    </source>
</reference>
<keyword evidence="3" id="KW-1185">Reference proteome</keyword>
<dbReference type="AlphaFoldDB" id="A0A4Y3KJP2"/>
<organism evidence="2 3">
    <name type="scientific">Cellulomonas gelida</name>
    <dbReference type="NCBI Taxonomy" id="1712"/>
    <lineage>
        <taxon>Bacteria</taxon>
        <taxon>Bacillati</taxon>
        <taxon>Actinomycetota</taxon>
        <taxon>Actinomycetes</taxon>
        <taxon>Micrococcales</taxon>
        <taxon>Cellulomonadaceae</taxon>
        <taxon>Cellulomonas</taxon>
    </lineage>
</organism>
<evidence type="ECO:0000256" key="1">
    <source>
        <dbReference type="SAM" id="Phobius"/>
    </source>
</evidence>
<name>A0A4Y3KJP2_9CELL</name>
<evidence type="ECO:0000313" key="2">
    <source>
        <dbReference type="EMBL" id="GEA84629.1"/>
    </source>
</evidence>
<feature type="transmembrane region" description="Helical" evidence="1">
    <location>
        <begin position="31"/>
        <end position="49"/>
    </location>
</feature>
<keyword evidence="1" id="KW-0472">Membrane</keyword>
<protein>
    <submittedName>
        <fullName evidence="2">Uncharacterized protein</fullName>
    </submittedName>
</protein>
<keyword evidence="1" id="KW-0812">Transmembrane</keyword>
<dbReference type="Proteomes" id="UP000320461">
    <property type="component" value="Unassembled WGS sequence"/>
</dbReference>
<dbReference type="RefSeq" id="WP_141370504.1">
    <property type="nucleotide sequence ID" value="NZ_BJLQ01000017.1"/>
</dbReference>
<dbReference type="EMBL" id="BJLQ01000017">
    <property type="protein sequence ID" value="GEA84629.1"/>
    <property type="molecule type" value="Genomic_DNA"/>
</dbReference>
<feature type="transmembrane region" description="Helical" evidence="1">
    <location>
        <begin position="56"/>
        <end position="72"/>
    </location>
</feature>
<sequence length="80" mass="8633">MLLLALVAAVVGALAAWQVGRMRRRDDRRLLLMTAGVVVAFIGLGVVAWQSHAGRVAHVALVVGYVLTYLLIPTRAPTDR</sequence>
<comment type="caution">
    <text evidence="2">The sequence shown here is derived from an EMBL/GenBank/DDBJ whole genome shotgun (WGS) entry which is preliminary data.</text>
</comment>